<keyword evidence="9" id="KW-1185">Reference proteome</keyword>
<evidence type="ECO:0000256" key="6">
    <source>
        <dbReference type="SAM" id="MobiDB-lite"/>
    </source>
</evidence>
<dbReference type="GO" id="GO:0003700">
    <property type="term" value="F:DNA-binding transcription factor activity"/>
    <property type="evidence" value="ECO:0007669"/>
    <property type="project" value="InterPro"/>
</dbReference>
<feature type="compositionally biased region" description="Polar residues" evidence="6">
    <location>
        <begin position="369"/>
        <end position="389"/>
    </location>
</feature>
<dbReference type="PROSITE" id="PS51369">
    <property type="entry name" value="TCP"/>
    <property type="match status" value="1"/>
</dbReference>
<feature type="compositionally biased region" description="Polar residues" evidence="6">
    <location>
        <begin position="133"/>
        <end position="155"/>
    </location>
</feature>
<feature type="region of interest" description="Disordered" evidence="6">
    <location>
        <begin position="113"/>
        <end position="155"/>
    </location>
</feature>
<dbReference type="GO" id="GO:0043565">
    <property type="term" value="F:sequence-specific DNA binding"/>
    <property type="evidence" value="ECO:0007669"/>
    <property type="project" value="TreeGrafter"/>
</dbReference>
<evidence type="ECO:0000256" key="4">
    <source>
        <dbReference type="ARBA" id="ARBA00023163"/>
    </source>
</evidence>
<keyword evidence="4" id="KW-0804">Transcription</keyword>
<keyword evidence="3" id="KW-0238">DNA-binding</keyword>
<dbReference type="OrthoDB" id="1889307at2759"/>
<comment type="caution">
    <text evidence="8">The sequence shown here is derived from an EMBL/GenBank/DDBJ whole genome shotgun (WGS) entry which is preliminary data.</text>
</comment>
<evidence type="ECO:0000256" key="5">
    <source>
        <dbReference type="ARBA" id="ARBA00023242"/>
    </source>
</evidence>
<dbReference type="Pfam" id="PF03634">
    <property type="entry name" value="TCP"/>
    <property type="match status" value="1"/>
</dbReference>
<keyword evidence="2" id="KW-0805">Transcription regulation</keyword>
<name>A0A2P5BBP9_PARAD</name>
<dbReference type="PANTHER" id="PTHR31072">
    <property type="entry name" value="TRANSCRIPTION FACTOR TCP4-RELATED"/>
    <property type="match status" value="1"/>
</dbReference>
<reference evidence="9" key="1">
    <citation type="submission" date="2016-06" db="EMBL/GenBank/DDBJ databases">
        <title>Parallel loss of symbiosis genes in relatives of nitrogen-fixing non-legume Parasponia.</title>
        <authorList>
            <person name="Van Velzen R."/>
            <person name="Holmer R."/>
            <person name="Bu F."/>
            <person name="Rutten L."/>
            <person name="Van Zeijl A."/>
            <person name="Liu W."/>
            <person name="Santuari L."/>
            <person name="Cao Q."/>
            <person name="Sharma T."/>
            <person name="Shen D."/>
            <person name="Roswanjaya Y."/>
            <person name="Wardhani T."/>
            <person name="Kalhor M.S."/>
            <person name="Jansen J."/>
            <person name="Van den Hoogen J."/>
            <person name="Gungor B."/>
            <person name="Hartog M."/>
            <person name="Hontelez J."/>
            <person name="Verver J."/>
            <person name="Yang W.-C."/>
            <person name="Schijlen E."/>
            <person name="Repin R."/>
            <person name="Schilthuizen M."/>
            <person name="Schranz E."/>
            <person name="Heidstra R."/>
            <person name="Miyata K."/>
            <person name="Fedorova E."/>
            <person name="Kohlen W."/>
            <person name="Bisseling T."/>
            <person name="Smit S."/>
            <person name="Geurts R."/>
        </authorList>
    </citation>
    <scope>NUCLEOTIDE SEQUENCE [LARGE SCALE GENOMIC DNA]</scope>
    <source>
        <strain evidence="9">cv. WU1-14</strain>
    </source>
</reference>
<sequence length="401" mass="44651">MIKNLKDGSDFPPREEANSNDAKVTKASSSTTTSSTTWLRLKDPRIVRVSRVFGGKDRHSKVCTIRGLRDRRVRLSVSTAIQLYDLQDRLGLNQPSKVVDWLLNAAKDEIDELPPLPLPPSGNFSLLTPRPEANSSTTAPQSNDQEGFKTNSESNIDQWQSASRLPGSNFWSSSTNSSSDALWRSAKSKEVARDQTANDEKENWRSSRINEVEEEEPNDHEGSNNLLQRSQNVNHTFFPGVINNAIPNGATYRWEPQNYPLSFLGGSSHGFTPQTDQLQYLKPSTLSLSSTGSQFLVCPPAGITTTTQTYFPSTAASQHVEIDHHPRQVNHCRQMLISNNPQINLFPNSLQPSSSTTQSMRVPFHFGTTMSSSSSKIVHFSPNDTSGRQQNKEQQDQFSSE</sequence>
<dbReference type="AlphaFoldDB" id="A0A2P5BBP9"/>
<evidence type="ECO:0000256" key="3">
    <source>
        <dbReference type="ARBA" id="ARBA00023125"/>
    </source>
</evidence>
<feature type="domain" description="TCP" evidence="7">
    <location>
        <begin position="55"/>
        <end position="113"/>
    </location>
</feature>
<proteinExistence type="predicted"/>
<comment type="subcellular location">
    <subcellularLocation>
        <location evidence="1">Nucleus</location>
    </subcellularLocation>
</comment>
<dbReference type="Proteomes" id="UP000237105">
    <property type="component" value="Unassembled WGS sequence"/>
</dbReference>
<dbReference type="InterPro" id="IPR017887">
    <property type="entry name" value="TF_TCP_subgr"/>
</dbReference>
<keyword evidence="5" id="KW-0539">Nucleus</keyword>
<dbReference type="GO" id="GO:0005634">
    <property type="term" value="C:nucleus"/>
    <property type="evidence" value="ECO:0007669"/>
    <property type="project" value="UniProtKB-SubCell"/>
</dbReference>
<gene>
    <name evidence="8" type="ORF">PanWU01x14_253360</name>
</gene>
<feature type="region of interest" description="Disordered" evidence="6">
    <location>
        <begin position="1"/>
        <end position="36"/>
    </location>
</feature>
<feature type="compositionally biased region" description="Basic and acidic residues" evidence="6">
    <location>
        <begin position="187"/>
        <end position="211"/>
    </location>
</feature>
<accession>A0A2P5BBP9</accession>
<evidence type="ECO:0000313" key="9">
    <source>
        <dbReference type="Proteomes" id="UP000237105"/>
    </source>
</evidence>
<protein>
    <submittedName>
        <fullName evidence="8">TCP transcription factor</fullName>
    </submittedName>
</protein>
<evidence type="ECO:0000256" key="2">
    <source>
        <dbReference type="ARBA" id="ARBA00023015"/>
    </source>
</evidence>
<feature type="compositionally biased region" description="Basic and acidic residues" evidence="6">
    <location>
        <begin position="1"/>
        <end position="17"/>
    </location>
</feature>
<dbReference type="PANTHER" id="PTHR31072:SF147">
    <property type="entry name" value="TRANSCRIPTION FACTOR TCP13"/>
    <property type="match status" value="1"/>
</dbReference>
<feature type="region of interest" description="Disordered" evidence="6">
    <location>
        <begin position="183"/>
        <end position="226"/>
    </location>
</feature>
<feature type="region of interest" description="Disordered" evidence="6">
    <location>
        <begin position="369"/>
        <end position="401"/>
    </location>
</feature>
<evidence type="ECO:0000256" key="1">
    <source>
        <dbReference type="ARBA" id="ARBA00004123"/>
    </source>
</evidence>
<dbReference type="InterPro" id="IPR005333">
    <property type="entry name" value="Transcription_factor_TCP"/>
</dbReference>
<evidence type="ECO:0000259" key="7">
    <source>
        <dbReference type="PROSITE" id="PS51369"/>
    </source>
</evidence>
<evidence type="ECO:0000313" key="8">
    <source>
        <dbReference type="EMBL" id="PON46212.1"/>
    </source>
</evidence>
<dbReference type="STRING" id="3476.A0A2P5BBP9"/>
<organism evidence="8 9">
    <name type="scientific">Parasponia andersonii</name>
    <name type="common">Sponia andersonii</name>
    <dbReference type="NCBI Taxonomy" id="3476"/>
    <lineage>
        <taxon>Eukaryota</taxon>
        <taxon>Viridiplantae</taxon>
        <taxon>Streptophyta</taxon>
        <taxon>Embryophyta</taxon>
        <taxon>Tracheophyta</taxon>
        <taxon>Spermatophyta</taxon>
        <taxon>Magnoliopsida</taxon>
        <taxon>eudicotyledons</taxon>
        <taxon>Gunneridae</taxon>
        <taxon>Pentapetalae</taxon>
        <taxon>rosids</taxon>
        <taxon>fabids</taxon>
        <taxon>Rosales</taxon>
        <taxon>Cannabaceae</taxon>
        <taxon>Parasponia</taxon>
    </lineage>
</organism>
<dbReference type="EMBL" id="JXTB01000316">
    <property type="protein sequence ID" value="PON46212.1"/>
    <property type="molecule type" value="Genomic_DNA"/>
</dbReference>